<accession>A0AAJ4MNY0</accession>
<keyword evidence="1" id="KW-0175">Coiled coil</keyword>
<evidence type="ECO:0000313" key="2">
    <source>
        <dbReference type="EMBL" id="QSX94396.1"/>
    </source>
</evidence>
<organism evidence="2 3">
    <name type="scientific">Janthinobacterium lividum</name>
    <dbReference type="NCBI Taxonomy" id="29581"/>
    <lineage>
        <taxon>Bacteria</taxon>
        <taxon>Pseudomonadati</taxon>
        <taxon>Pseudomonadota</taxon>
        <taxon>Betaproteobacteria</taxon>
        <taxon>Burkholderiales</taxon>
        <taxon>Oxalobacteraceae</taxon>
        <taxon>Janthinobacterium</taxon>
    </lineage>
</organism>
<reference evidence="2 3" key="1">
    <citation type="submission" date="2021-03" db="EMBL/GenBank/DDBJ databases">
        <title>Draft genome sequence of Janthinobacterium sp. strain PLB02 isolated from infected primmorphs (Lubomirskia baicalensis).</title>
        <authorList>
            <person name="Chernogor L.I."/>
            <person name="Belikov S.I."/>
            <person name="Petrushin I.S."/>
        </authorList>
    </citation>
    <scope>NUCLEOTIDE SEQUENCE [LARGE SCALE GENOMIC DNA]</scope>
    <source>
        <strain evidence="2 3">PLB02</strain>
    </source>
</reference>
<dbReference type="RefSeq" id="WP_151095629.1">
    <property type="nucleotide sequence ID" value="NZ_CP071520.1"/>
</dbReference>
<evidence type="ECO:0000313" key="3">
    <source>
        <dbReference type="Proteomes" id="UP000662821"/>
    </source>
</evidence>
<name>A0AAJ4MNY0_9BURK</name>
<dbReference type="Gene3D" id="1.20.1170.10">
    <property type="match status" value="1"/>
</dbReference>
<sequence>MSRQFGYPLAVQQAALRQAVDEGNPHLAFEGGSAWDHLTYYLVQADKLRPGPDQPLAAAAQAVADEAARFGTPQSLRALLATSPDALAQNTPPAMLYACLVWFVLRLKNSASSMLSYQQSLLEAGVGASDRREVLHALGPMVEEARASIAPLLQGLNKWKDGVLPANAALARLATQTGTDLQAQQEALGRLLASIASIEEQLAHLGLFSGHKKKELEAQLHTLREQLTRDTALSEQLRLQLEGVNLLLANGGWLEAAIDELIHWLDGLRTAWSALGSGTTQLAADASDAELGNDSWLAQTLATAMAFPLWQALITAAQRYASNALVDFPAPADATGRQS</sequence>
<proteinExistence type="predicted"/>
<dbReference type="EMBL" id="CP071520">
    <property type="protein sequence ID" value="QSX94396.1"/>
    <property type="molecule type" value="Genomic_DNA"/>
</dbReference>
<gene>
    <name evidence="2" type="ORF">J3P46_16805</name>
</gene>
<protein>
    <submittedName>
        <fullName evidence="2">Uncharacterized protein</fullName>
    </submittedName>
</protein>
<dbReference type="Proteomes" id="UP000662821">
    <property type="component" value="Chromosome"/>
</dbReference>
<feature type="coiled-coil region" evidence="1">
    <location>
        <begin position="181"/>
        <end position="233"/>
    </location>
</feature>
<evidence type="ECO:0000256" key="1">
    <source>
        <dbReference type="SAM" id="Coils"/>
    </source>
</evidence>
<dbReference type="AlphaFoldDB" id="A0AAJ4MNY0"/>
<dbReference type="SUPFAM" id="SSF58100">
    <property type="entry name" value="Bacterial hemolysins"/>
    <property type="match status" value="1"/>
</dbReference>